<gene>
    <name evidence="6" type="ORF">Z518_10810</name>
</gene>
<dbReference type="InterPro" id="IPR029058">
    <property type="entry name" value="AB_hydrolase_fold"/>
</dbReference>
<proteinExistence type="inferred from homology"/>
<feature type="transmembrane region" description="Helical" evidence="4">
    <location>
        <begin position="211"/>
        <end position="233"/>
    </location>
</feature>
<evidence type="ECO:0000256" key="3">
    <source>
        <dbReference type="ARBA" id="ARBA00048461"/>
    </source>
</evidence>
<dbReference type="InterPro" id="IPR002921">
    <property type="entry name" value="Fungal_lipase-type"/>
</dbReference>
<dbReference type="SUPFAM" id="SSF53474">
    <property type="entry name" value="alpha/beta-Hydrolases"/>
    <property type="match status" value="1"/>
</dbReference>
<evidence type="ECO:0000256" key="4">
    <source>
        <dbReference type="SAM" id="Phobius"/>
    </source>
</evidence>
<keyword evidence="7" id="KW-1185">Reference proteome</keyword>
<evidence type="ECO:0000256" key="1">
    <source>
        <dbReference type="ARBA" id="ARBA00043996"/>
    </source>
</evidence>
<sequence length="800" mass="89422">MAGIPSAVIRFACHIPLWIVGLTNLGNWRDIKKHEILSHPPYNQYIFPAWHLAGGMGVFALSWNLAMWIPTAASSGAFLFCIGLVDFVIAVCLTVAAALQGTYIPHKKSSCSEFISSHPPNSTTPSLFTVIASDNSTFPDWRHVCTSFVETWSCQIAVCILYFISAFLSMVLGCWTANGRSYNGHHRRSNSSSYSGTIGATSRTRSFCKKFIFYIICWPPYLVLWKGPIWSILKMRYFRRFTMKFWHGSRHRSPKTELSVFSEKQKPQPSSVDKFVGLLHEDRIQEGIAAKLHFVDLVNLSSTCKSVRQALVSPSKNVDSHENLRILSCTEGRVATSQLMAFFARRLKNKQVRTLSQSSLNSAVSLPSSGLTFVDNCQGASAAVSELSGVLDDAIEQLDLHGNLRDGLKSHLESLDQEASKYANCGVPRHARFDPWNPTFQESELVYVSWKCSASVYETERRPHFSNESLIFDELKFIRPSITGTTKAASFTSVRPVDSDARTNPMLPALIVAIRGTENLVAHMVNLNGQPKMFHLPTIRDGTSIIESMQAHGGFLNGAEALLPEVIGELGRLHESEPTIFPHVVFTGHSAGGAIASLLYLKIFSDAHRIYPNFQLSCITFGSPPIINPRPMMPQQQNRNGVMVLSIVNEYDLVTRSDTSYIRSLASLFRSIYRQPPILEAKDPDSLTNSALVTETESNLPSFPFTQARNIAENEWALPLPEYHHVGDIVLLTKDLVMSNDQLTNALHRGATEIALKALRVPHEEFGRMLFCRIGVHRRKEYDSRVEQILAGRFNRRSGW</sequence>
<name>A0A0D2GNC6_9EURO</name>
<reference evidence="6 7" key="1">
    <citation type="submission" date="2015-01" db="EMBL/GenBank/DDBJ databases">
        <title>The Genome Sequence of Rhinocladiella mackenzie CBS 650.93.</title>
        <authorList>
            <consortium name="The Broad Institute Genomics Platform"/>
            <person name="Cuomo C."/>
            <person name="de Hoog S."/>
            <person name="Gorbushina A."/>
            <person name="Stielow B."/>
            <person name="Teixiera M."/>
            <person name="Abouelleil A."/>
            <person name="Chapman S.B."/>
            <person name="Priest M."/>
            <person name="Young S.K."/>
            <person name="Wortman J."/>
            <person name="Nusbaum C."/>
            <person name="Birren B."/>
        </authorList>
    </citation>
    <scope>NUCLEOTIDE SEQUENCE [LARGE SCALE GENOMIC DNA]</scope>
    <source>
        <strain evidence="6 7">CBS 650.93</strain>
    </source>
</reference>
<evidence type="ECO:0000313" key="6">
    <source>
        <dbReference type="EMBL" id="KIW99882.1"/>
    </source>
</evidence>
<accession>A0A0D2GNC6</accession>
<dbReference type="CDD" id="cd00519">
    <property type="entry name" value="Lipase_3"/>
    <property type="match status" value="1"/>
</dbReference>
<keyword evidence="4" id="KW-0812">Transmembrane</keyword>
<dbReference type="GO" id="GO:0006629">
    <property type="term" value="P:lipid metabolic process"/>
    <property type="evidence" value="ECO:0007669"/>
    <property type="project" value="InterPro"/>
</dbReference>
<dbReference type="STRING" id="1442369.A0A0D2GNC6"/>
<dbReference type="OrthoDB" id="438440at2759"/>
<dbReference type="AlphaFoldDB" id="A0A0D2GNC6"/>
<organism evidence="6 7">
    <name type="scientific">Rhinocladiella mackenziei CBS 650.93</name>
    <dbReference type="NCBI Taxonomy" id="1442369"/>
    <lineage>
        <taxon>Eukaryota</taxon>
        <taxon>Fungi</taxon>
        <taxon>Dikarya</taxon>
        <taxon>Ascomycota</taxon>
        <taxon>Pezizomycotina</taxon>
        <taxon>Eurotiomycetes</taxon>
        <taxon>Chaetothyriomycetidae</taxon>
        <taxon>Chaetothyriales</taxon>
        <taxon>Herpotrichiellaceae</taxon>
        <taxon>Rhinocladiella</taxon>
    </lineage>
</organism>
<dbReference type="Proteomes" id="UP000053617">
    <property type="component" value="Unassembled WGS sequence"/>
</dbReference>
<evidence type="ECO:0000256" key="2">
    <source>
        <dbReference type="ARBA" id="ARBA00047591"/>
    </source>
</evidence>
<dbReference type="RefSeq" id="XP_013267095.1">
    <property type="nucleotide sequence ID" value="XM_013411641.1"/>
</dbReference>
<feature type="transmembrane region" description="Helical" evidence="4">
    <location>
        <begin position="45"/>
        <end position="65"/>
    </location>
</feature>
<dbReference type="EMBL" id="KN847484">
    <property type="protein sequence ID" value="KIW99882.1"/>
    <property type="molecule type" value="Genomic_DNA"/>
</dbReference>
<feature type="transmembrane region" description="Helical" evidence="4">
    <location>
        <begin position="77"/>
        <end position="99"/>
    </location>
</feature>
<evidence type="ECO:0000259" key="5">
    <source>
        <dbReference type="Pfam" id="PF01764"/>
    </source>
</evidence>
<evidence type="ECO:0000313" key="7">
    <source>
        <dbReference type="Proteomes" id="UP000053617"/>
    </source>
</evidence>
<feature type="domain" description="Fungal lipase-type" evidence="5">
    <location>
        <begin position="511"/>
        <end position="657"/>
    </location>
</feature>
<dbReference type="GeneID" id="25298881"/>
<comment type="similarity">
    <text evidence="1">Belongs to the AB hydrolase superfamily. Lipase family. Class 3 subfamily.</text>
</comment>
<dbReference type="PANTHER" id="PTHR45856:SF24">
    <property type="entry name" value="FUNGAL LIPASE-LIKE DOMAIN-CONTAINING PROTEIN"/>
    <property type="match status" value="1"/>
</dbReference>
<comment type="catalytic activity">
    <reaction evidence="2">
        <text>a diacylglycerol + H2O = a monoacylglycerol + a fatty acid + H(+)</text>
        <dbReference type="Rhea" id="RHEA:32731"/>
        <dbReference type="ChEBI" id="CHEBI:15377"/>
        <dbReference type="ChEBI" id="CHEBI:15378"/>
        <dbReference type="ChEBI" id="CHEBI:17408"/>
        <dbReference type="ChEBI" id="CHEBI:18035"/>
        <dbReference type="ChEBI" id="CHEBI:28868"/>
    </reaction>
</comment>
<dbReference type="VEuPathDB" id="FungiDB:Z518_10810"/>
<protein>
    <recommendedName>
        <fullName evidence="5">Fungal lipase-type domain-containing protein</fullName>
    </recommendedName>
</protein>
<feature type="transmembrane region" description="Helical" evidence="4">
    <location>
        <begin position="7"/>
        <end position="25"/>
    </location>
</feature>
<dbReference type="HOGENOM" id="CLU_351652_0_0_1"/>
<dbReference type="Pfam" id="PF01764">
    <property type="entry name" value="Lipase_3"/>
    <property type="match status" value="1"/>
</dbReference>
<keyword evidence="4" id="KW-1133">Transmembrane helix</keyword>
<keyword evidence="4" id="KW-0472">Membrane</keyword>
<dbReference type="InterPro" id="IPR051218">
    <property type="entry name" value="Sec_MonoDiacylglyc_Lipase"/>
</dbReference>
<comment type="catalytic activity">
    <reaction evidence="3">
        <text>a monoacylglycerol + H2O = glycerol + a fatty acid + H(+)</text>
        <dbReference type="Rhea" id="RHEA:15245"/>
        <dbReference type="ChEBI" id="CHEBI:15377"/>
        <dbReference type="ChEBI" id="CHEBI:15378"/>
        <dbReference type="ChEBI" id="CHEBI:17408"/>
        <dbReference type="ChEBI" id="CHEBI:17754"/>
        <dbReference type="ChEBI" id="CHEBI:28868"/>
    </reaction>
</comment>
<dbReference type="PANTHER" id="PTHR45856">
    <property type="entry name" value="ALPHA/BETA-HYDROLASES SUPERFAMILY PROTEIN"/>
    <property type="match status" value="1"/>
</dbReference>
<dbReference type="Gene3D" id="3.40.50.1820">
    <property type="entry name" value="alpha/beta hydrolase"/>
    <property type="match status" value="1"/>
</dbReference>
<feature type="transmembrane region" description="Helical" evidence="4">
    <location>
        <begin position="155"/>
        <end position="178"/>
    </location>
</feature>